<sequence>MNTTVSRRTAFRSVAVAGLAAAAGLFATSNAHAASDLVVLDQIGTGPWDQENCGPASAVIALVAADRSPDEYVSGAEGAAVGGNATVVMDMRAHCGLSPWGDPSAKSVDYWGAYLEDLEKGIQEYDGTATHAEYEEGVDAAASGSVVILHVHHGALIGEDADYGHFVVAQGKDSDGNILVSDPGRAQSIGITGYTRSHLLNARQGDATIVS</sequence>
<dbReference type="PROSITE" id="PS51318">
    <property type="entry name" value="TAT"/>
    <property type="match status" value="1"/>
</dbReference>
<comment type="caution">
    <text evidence="2">The sequence shown here is derived from an EMBL/GenBank/DDBJ whole genome shotgun (WGS) entry which is preliminary data.</text>
</comment>
<feature type="signal peptide" evidence="1">
    <location>
        <begin position="1"/>
        <end position="33"/>
    </location>
</feature>
<organism evidence="2 3">
    <name type="scientific">Brachybacterium sacelli</name>
    <dbReference type="NCBI Taxonomy" id="173364"/>
    <lineage>
        <taxon>Bacteria</taxon>
        <taxon>Bacillati</taxon>
        <taxon>Actinomycetota</taxon>
        <taxon>Actinomycetes</taxon>
        <taxon>Micrococcales</taxon>
        <taxon>Dermabacteraceae</taxon>
        <taxon>Brachybacterium</taxon>
    </lineage>
</organism>
<dbReference type="EMBL" id="JAGIOD010000001">
    <property type="protein sequence ID" value="MBP2380298.1"/>
    <property type="molecule type" value="Genomic_DNA"/>
</dbReference>
<reference evidence="2 3" key="1">
    <citation type="submission" date="2021-03" db="EMBL/GenBank/DDBJ databases">
        <title>Sequencing the genomes of 1000 actinobacteria strains.</title>
        <authorList>
            <person name="Klenk H.-P."/>
        </authorList>
    </citation>
    <scope>NUCLEOTIDE SEQUENCE [LARGE SCALE GENOMIC DNA]</scope>
    <source>
        <strain evidence="2 3">DSM 14566</strain>
    </source>
</reference>
<dbReference type="InterPro" id="IPR006311">
    <property type="entry name" value="TAT_signal"/>
</dbReference>
<protein>
    <recommendedName>
        <fullName evidence="4">Peptidase C39-like domain-containing protein</fullName>
    </recommendedName>
</protein>
<evidence type="ECO:0000313" key="3">
    <source>
        <dbReference type="Proteomes" id="UP001519290"/>
    </source>
</evidence>
<proteinExistence type="predicted"/>
<evidence type="ECO:0000256" key="1">
    <source>
        <dbReference type="SAM" id="SignalP"/>
    </source>
</evidence>
<evidence type="ECO:0008006" key="4">
    <source>
        <dbReference type="Google" id="ProtNLM"/>
    </source>
</evidence>
<dbReference type="Proteomes" id="UP001519290">
    <property type="component" value="Unassembled WGS sequence"/>
</dbReference>
<accession>A0ABS4WVX5</accession>
<feature type="chain" id="PRO_5047133111" description="Peptidase C39-like domain-containing protein" evidence="1">
    <location>
        <begin position="34"/>
        <end position="211"/>
    </location>
</feature>
<dbReference type="RefSeq" id="WP_209898045.1">
    <property type="nucleotide sequence ID" value="NZ_BAAAJW010000006.1"/>
</dbReference>
<name>A0ABS4WVX5_9MICO</name>
<evidence type="ECO:0000313" key="2">
    <source>
        <dbReference type="EMBL" id="MBP2380298.1"/>
    </source>
</evidence>
<keyword evidence="1" id="KW-0732">Signal</keyword>
<keyword evidence="3" id="KW-1185">Reference proteome</keyword>
<gene>
    <name evidence="2" type="ORF">JOF43_000255</name>
</gene>
<dbReference type="Gene3D" id="3.90.70.10">
    <property type="entry name" value="Cysteine proteinases"/>
    <property type="match status" value="1"/>
</dbReference>